<proteinExistence type="predicted"/>
<evidence type="ECO:0000313" key="4">
    <source>
        <dbReference type="EMBL" id="PKU68624.1"/>
    </source>
</evidence>
<dbReference type="GO" id="GO:0005509">
    <property type="term" value="F:calcium ion binding"/>
    <property type="evidence" value="ECO:0007669"/>
    <property type="project" value="InterPro"/>
</dbReference>
<gene>
    <name evidence="4" type="primary">CML10</name>
    <name evidence="4" type="ORF">MA16_Dca024762</name>
</gene>
<evidence type="ECO:0000259" key="3">
    <source>
        <dbReference type="PROSITE" id="PS50222"/>
    </source>
</evidence>
<sequence length="306" mass="33366">MLILSVSLSVPRPKILSSRSSSGSFQWNSRRSRSFCPLPLCLYHLRTLGGGSPTRPMASSLARPVKSKSPSPGLNSTATHPISFSRPLSLHLPSDRTKPMGFPLLPSPSIHEEPDVNLPRAAAPCSAKVGGPSLPLFLLLGSLLRCQNTEQNFPVIPDFVLGRFARNFRPIFSKNGGYNRSAKNKKLLKSRSRIFAALFVFDLDRNRLLSAEELARVMHGLGEGVFVAQCWKMTDGVDQDGNDFVASRRFFGSFHDVLYARASSDPAATPVFSGIGASVEGFVRGCAGVLKDPWLLAASEAWNIRQ</sequence>
<dbReference type="InterPro" id="IPR002048">
    <property type="entry name" value="EF_hand_dom"/>
</dbReference>
<feature type="domain" description="EF-hand" evidence="3">
    <location>
        <begin position="189"/>
        <end position="224"/>
    </location>
</feature>
<protein>
    <submittedName>
        <fullName evidence="4">Putative calcium-binding protein CML10</fullName>
    </submittedName>
</protein>
<feature type="region of interest" description="Disordered" evidence="2">
    <location>
        <begin position="54"/>
        <end position="80"/>
    </location>
</feature>
<evidence type="ECO:0000256" key="2">
    <source>
        <dbReference type="SAM" id="MobiDB-lite"/>
    </source>
</evidence>
<evidence type="ECO:0000313" key="5">
    <source>
        <dbReference type="Proteomes" id="UP000233837"/>
    </source>
</evidence>
<keyword evidence="5" id="KW-1185">Reference proteome</keyword>
<organism evidence="4 5">
    <name type="scientific">Dendrobium catenatum</name>
    <dbReference type="NCBI Taxonomy" id="906689"/>
    <lineage>
        <taxon>Eukaryota</taxon>
        <taxon>Viridiplantae</taxon>
        <taxon>Streptophyta</taxon>
        <taxon>Embryophyta</taxon>
        <taxon>Tracheophyta</taxon>
        <taxon>Spermatophyta</taxon>
        <taxon>Magnoliopsida</taxon>
        <taxon>Liliopsida</taxon>
        <taxon>Asparagales</taxon>
        <taxon>Orchidaceae</taxon>
        <taxon>Epidendroideae</taxon>
        <taxon>Malaxideae</taxon>
        <taxon>Dendrobiinae</taxon>
        <taxon>Dendrobium</taxon>
    </lineage>
</organism>
<dbReference type="PROSITE" id="PS50222">
    <property type="entry name" value="EF_HAND_2"/>
    <property type="match status" value="1"/>
</dbReference>
<name>A0A2I0VYY8_9ASPA</name>
<dbReference type="AlphaFoldDB" id="A0A2I0VYY8"/>
<evidence type="ECO:0000256" key="1">
    <source>
        <dbReference type="ARBA" id="ARBA00022837"/>
    </source>
</evidence>
<dbReference type="InterPro" id="IPR011992">
    <property type="entry name" value="EF-hand-dom_pair"/>
</dbReference>
<dbReference type="SUPFAM" id="SSF47473">
    <property type="entry name" value="EF-hand"/>
    <property type="match status" value="1"/>
</dbReference>
<keyword evidence="1" id="KW-0106">Calcium</keyword>
<dbReference type="PROSITE" id="PS00018">
    <property type="entry name" value="EF_HAND_1"/>
    <property type="match status" value="1"/>
</dbReference>
<dbReference type="Gene3D" id="1.10.238.10">
    <property type="entry name" value="EF-hand"/>
    <property type="match status" value="1"/>
</dbReference>
<accession>A0A2I0VYY8</accession>
<dbReference type="InterPro" id="IPR018247">
    <property type="entry name" value="EF_Hand_1_Ca_BS"/>
</dbReference>
<feature type="compositionally biased region" description="Polar residues" evidence="2">
    <location>
        <begin position="68"/>
        <end position="80"/>
    </location>
</feature>
<reference evidence="4 5" key="1">
    <citation type="journal article" date="2016" name="Sci. Rep.">
        <title>The Dendrobium catenatum Lindl. genome sequence provides insights into polysaccharide synthase, floral development and adaptive evolution.</title>
        <authorList>
            <person name="Zhang G.Q."/>
            <person name="Xu Q."/>
            <person name="Bian C."/>
            <person name="Tsai W.C."/>
            <person name="Yeh C.M."/>
            <person name="Liu K.W."/>
            <person name="Yoshida K."/>
            <person name="Zhang L.S."/>
            <person name="Chang S.B."/>
            <person name="Chen F."/>
            <person name="Shi Y."/>
            <person name="Su Y.Y."/>
            <person name="Zhang Y.Q."/>
            <person name="Chen L.J."/>
            <person name="Yin Y."/>
            <person name="Lin M."/>
            <person name="Huang H."/>
            <person name="Deng H."/>
            <person name="Wang Z.W."/>
            <person name="Zhu S.L."/>
            <person name="Zhao X."/>
            <person name="Deng C."/>
            <person name="Niu S.C."/>
            <person name="Huang J."/>
            <person name="Wang M."/>
            <person name="Liu G.H."/>
            <person name="Yang H.J."/>
            <person name="Xiao X.J."/>
            <person name="Hsiao Y.Y."/>
            <person name="Wu W.L."/>
            <person name="Chen Y.Y."/>
            <person name="Mitsuda N."/>
            <person name="Ohme-Takagi M."/>
            <person name="Luo Y.B."/>
            <person name="Van de Peer Y."/>
            <person name="Liu Z.J."/>
        </authorList>
    </citation>
    <scope>NUCLEOTIDE SEQUENCE [LARGE SCALE GENOMIC DNA]</scope>
    <source>
        <tissue evidence="4">The whole plant</tissue>
    </source>
</reference>
<dbReference type="EMBL" id="KZ503069">
    <property type="protein sequence ID" value="PKU68624.1"/>
    <property type="molecule type" value="Genomic_DNA"/>
</dbReference>
<reference evidence="4 5" key="2">
    <citation type="journal article" date="2017" name="Nature">
        <title>The Apostasia genome and the evolution of orchids.</title>
        <authorList>
            <person name="Zhang G.Q."/>
            <person name="Liu K.W."/>
            <person name="Li Z."/>
            <person name="Lohaus R."/>
            <person name="Hsiao Y.Y."/>
            <person name="Niu S.C."/>
            <person name="Wang J.Y."/>
            <person name="Lin Y.C."/>
            <person name="Xu Q."/>
            <person name="Chen L.J."/>
            <person name="Yoshida K."/>
            <person name="Fujiwara S."/>
            <person name="Wang Z.W."/>
            <person name="Zhang Y.Q."/>
            <person name="Mitsuda N."/>
            <person name="Wang M."/>
            <person name="Liu G.H."/>
            <person name="Pecoraro L."/>
            <person name="Huang H.X."/>
            <person name="Xiao X.J."/>
            <person name="Lin M."/>
            <person name="Wu X.Y."/>
            <person name="Wu W.L."/>
            <person name="Chen Y.Y."/>
            <person name="Chang S.B."/>
            <person name="Sakamoto S."/>
            <person name="Ohme-Takagi M."/>
            <person name="Yagi M."/>
            <person name="Zeng S.J."/>
            <person name="Shen C.Y."/>
            <person name="Yeh C.M."/>
            <person name="Luo Y.B."/>
            <person name="Tsai W.C."/>
            <person name="Van de Peer Y."/>
            <person name="Liu Z.J."/>
        </authorList>
    </citation>
    <scope>NUCLEOTIDE SEQUENCE [LARGE SCALE GENOMIC DNA]</scope>
    <source>
        <tissue evidence="4">The whole plant</tissue>
    </source>
</reference>
<dbReference type="Proteomes" id="UP000233837">
    <property type="component" value="Unassembled WGS sequence"/>
</dbReference>